<dbReference type="EMBL" id="CP101989">
    <property type="protein sequence ID" value="UUI64146.1"/>
    <property type="molecule type" value="Genomic_DNA"/>
</dbReference>
<evidence type="ECO:0000256" key="1">
    <source>
        <dbReference type="SAM" id="Phobius"/>
    </source>
</evidence>
<dbReference type="Proteomes" id="UP001317322">
    <property type="component" value="Chromosome"/>
</dbReference>
<accession>A0ABY5K5F3</accession>
<proteinExistence type="predicted"/>
<name>A0ABY5K5F3_9CELL</name>
<evidence type="ECO:0000313" key="2">
    <source>
        <dbReference type="EMBL" id="UUI64146.1"/>
    </source>
</evidence>
<keyword evidence="1" id="KW-1133">Transmembrane helix</keyword>
<evidence type="ECO:0000313" key="3">
    <source>
        <dbReference type="Proteomes" id="UP001317322"/>
    </source>
</evidence>
<gene>
    <name evidence="2" type="ORF">NP075_13535</name>
</gene>
<keyword evidence="1" id="KW-0812">Transmembrane</keyword>
<dbReference type="RefSeq" id="WP_227565703.1">
    <property type="nucleotide sequence ID" value="NZ_CP101989.1"/>
</dbReference>
<protein>
    <submittedName>
        <fullName evidence="2">Uncharacterized protein</fullName>
    </submittedName>
</protein>
<feature type="transmembrane region" description="Helical" evidence="1">
    <location>
        <begin position="157"/>
        <end position="179"/>
    </location>
</feature>
<feature type="transmembrane region" description="Helical" evidence="1">
    <location>
        <begin position="98"/>
        <end position="118"/>
    </location>
</feature>
<keyword evidence="1" id="KW-0472">Membrane</keyword>
<reference evidence="2 3" key="1">
    <citation type="submission" date="2022-07" db="EMBL/GenBank/DDBJ databases">
        <title>Novel species in genus cellulomonas.</title>
        <authorList>
            <person name="Ye L."/>
        </authorList>
    </citation>
    <scope>NUCLEOTIDE SEQUENCE [LARGE SCALE GENOMIC DNA]</scope>
    <source>
        <strain evidence="3">zg-Y908</strain>
    </source>
</reference>
<keyword evidence="3" id="KW-1185">Reference proteome</keyword>
<organism evidence="2 3">
    <name type="scientific">Cellulomonas wangsupingiae</name>
    <dbReference type="NCBI Taxonomy" id="2968085"/>
    <lineage>
        <taxon>Bacteria</taxon>
        <taxon>Bacillati</taxon>
        <taxon>Actinomycetota</taxon>
        <taxon>Actinomycetes</taxon>
        <taxon>Micrococcales</taxon>
        <taxon>Cellulomonadaceae</taxon>
        <taxon>Cellulomonas</taxon>
    </lineage>
</organism>
<sequence length="187" mass="20259">MTLTADLPGAPAPQPARHLGRADRLRLEVWLWRLAQAMDDYPRRAAREIRRDLRASALDEASRVGMAAALRDLGRPSRLAAAYFAQLDRPRPRWTDGAVLAFLVGAAFPVYLACAWAVGATQAVAAMGGGTVELTWLWAPVTVESTDDAMGVEFATAWQPLAVALGLGSIAFALGARIWRLWATPRP</sequence>